<protein>
    <submittedName>
        <fullName evidence="2">Uncharacterized protein</fullName>
    </submittedName>
</protein>
<sequence length="80" mass="8847">MVSQLARESGSQTLETHPRTSQLHGKEPGSPGMAGLNQSHRHWFDWPPGSPCGRTGYSDLKSMTDQFQTMTSRSLKSDIT</sequence>
<feature type="compositionally biased region" description="Polar residues" evidence="1">
    <location>
        <begin position="9"/>
        <end position="23"/>
    </location>
</feature>
<feature type="region of interest" description="Disordered" evidence="1">
    <location>
        <begin position="1"/>
        <end position="47"/>
    </location>
</feature>
<gene>
    <name evidence="2" type="ORF">UY3_07463</name>
</gene>
<evidence type="ECO:0000313" key="3">
    <source>
        <dbReference type="Proteomes" id="UP000031443"/>
    </source>
</evidence>
<dbReference type="Proteomes" id="UP000031443">
    <property type="component" value="Unassembled WGS sequence"/>
</dbReference>
<keyword evidence="3" id="KW-1185">Reference proteome</keyword>
<proteinExistence type="predicted"/>
<organism evidence="2 3">
    <name type="scientific">Chelonia mydas</name>
    <name type="common">Green sea-turtle</name>
    <name type="synonym">Chelonia agassizi</name>
    <dbReference type="NCBI Taxonomy" id="8469"/>
    <lineage>
        <taxon>Eukaryota</taxon>
        <taxon>Metazoa</taxon>
        <taxon>Chordata</taxon>
        <taxon>Craniata</taxon>
        <taxon>Vertebrata</taxon>
        <taxon>Euteleostomi</taxon>
        <taxon>Archelosauria</taxon>
        <taxon>Testudinata</taxon>
        <taxon>Testudines</taxon>
        <taxon>Cryptodira</taxon>
        <taxon>Durocryptodira</taxon>
        <taxon>Americhelydia</taxon>
        <taxon>Chelonioidea</taxon>
        <taxon>Cheloniidae</taxon>
        <taxon>Chelonia</taxon>
    </lineage>
</organism>
<dbReference type="AlphaFoldDB" id="M7BE93"/>
<evidence type="ECO:0000313" key="2">
    <source>
        <dbReference type="EMBL" id="EMP35499.1"/>
    </source>
</evidence>
<evidence type="ECO:0000256" key="1">
    <source>
        <dbReference type="SAM" id="MobiDB-lite"/>
    </source>
</evidence>
<name>M7BE93_CHEMY</name>
<dbReference type="EMBL" id="KB528689">
    <property type="protein sequence ID" value="EMP35499.1"/>
    <property type="molecule type" value="Genomic_DNA"/>
</dbReference>
<accession>M7BE93</accession>
<reference evidence="3" key="1">
    <citation type="journal article" date="2013" name="Nat. Genet.">
        <title>The draft genomes of soft-shell turtle and green sea turtle yield insights into the development and evolution of the turtle-specific body plan.</title>
        <authorList>
            <person name="Wang Z."/>
            <person name="Pascual-Anaya J."/>
            <person name="Zadissa A."/>
            <person name="Li W."/>
            <person name="Niimura Y."/>
            <person name="Huang Z."/>
            <person name="Li C."/>
            <person name="White S."/>
            <person name="Xiong Z."/>
            <person name="Fang D."/>
            <person name="Wang B."/>
            <person name="Ming Y."/>
            <person name="Chen Y."/>
            <person name="Zheng Y."/>
            <person name="Kuraku S."/>
            <person name="Pignatelli M."/>
            <person name="Herrero J."/>
            <person name="Beal K."/>
            <person name="Nozawa M."/>
            <person name="Li Q."/>
            <person name="Wang J."/>
            <person name="Zhang H."/>
            <person name="Yu L."/>
            <person name="Shigenobu S."/>
            <person name="Wang J."/>
            <person name="Liu J."/>
            <person name="Flicek P."/>
            <person name="Searle S."/>
            <person name="Wang J."/>
            <person name="Kuratani S."/>
            <person name="Yin Y."/>
            <person name="Aken B."/>
            <person name="Zhang G."/>
            <person name="Irie N."/>
        </authorList>
    </citation>
    <scope>NUCLEOTIDE SEQUENCE [LARGE SCALE GENOMIC DNA]</scope>
</reference>